<dbReference type="EMBL" id="JAMYPJ010000030">
    <property type="protein sequence ID" value="MER8935276.1"/>
    <property type="molecule type" value="Genomic_DNA"/>
</dbReference>
<organism evidence="1 2">
    <name type="scientific">Mesorhizobium opportunistum</name>
    <dbReference type="NCBI Taxonomy" id="593909"/>
    <lineage>
        <taxon>Bacteria</taxon>
        <taxon>Pseudomonadati</taxon>
        <taxon>Pseudomonadota</taxon>
        <taxon>Alphaproteobacteria</taxon>
        <taxon>Hyphomicrobiales</taxon>
        <taxon>Phyllobacteriaceae</taxon>
        <taxon>Mesorhizobium</taxon>
    </lineage>
</organism>
<dbReference type="InterPro" id="IPR011990">
    <property type="entry name" value="TPR-like_helical_dom_sf"/>
</dbReference>
<evidence type="ECO:0000313" key="2">
    <source>
        <dbReference type="Proteomes" id="UP001464387"/>
    </source>
</evidence>
<proteinExistence type="predicted"/>
<name>A0ABV1YJB4_9HYPH</name>
<dbReference type="RefSeq" id="WP_352657445.1">
    <property type="nucleotide sequence ID" value="NZ_JAMYMY010000033.1"/>
</dbReference>
<dbReference type="Proteomes" id="UP001464387">
    <property type="component" value="Unassembled WGS sequence"/>
</dbReference>
<reference evidence="1 2" key="1">
    <citation type="journal article" date="2024" name="Proc. Natl. Acad. Sci. U.S.A.">
        <title>The evolutionary genomics of adaptation to stress in wild rhizobium bacteria.</title>
        <authorList>
            <person name="Kehlet-Delgado H."/>
            <person name="Montoya A.P."/>
            <person name="Jensen K.T."/>
            <person name="Wendlandt C.E."/>
            <person name="Dexheimer C."/>
            <person name="Roberts M."/>
            <person name="Torres Martinez L."/>
            <person name="Friesen M.L."/>
            <person name="Griffitts J.S."/>
            <person name="Porter S.S."/>
        </authorList>
    </citation>
    <scope>NUCLEOTIDE SEQUENCE [LARGE SCALE GENOMIC DNA]</scope>
    <source>
        <strain evidence="1 2">M0729</strain>
    </source>
</reference>
<dbReference type="SUPFAM" id="SSF48452">
    <property type="entry name" value="TPR-like"/>
    <property type="match status" value="1"/>
</dbReference>
<comment type="caution">
    <text evidence="1">The sequence shown here is derived from an EMBL/GenBank/DDBJ whole genome shotgun (WGS) entry which is preliminary data.</text>
</comment>
<accession>A0ABV1YJB4</accession>
<evidence type="ECO:0000313" key="1">
    <source>
        <dbReference type="EMBL" id="MER8935276.1"/>
    </source>
</evidence>
<keyword evidence="2" id="KW-1185">Reference proteome</keyword>
<gene>
    <name evidence="1" type="ORF">NKI33_20175</name>
</gene>
<sequence length="125" mass="13694">MKPLLSSDKRDAVSALAYLYLKFGYFQNAAKLLLALDHLDSGPGWARQARCLALLRAGHCEEAAVEAGRLLVHALDGKDRFRVMQVRAKACWKLGLRSEARACQQMVAILLTEAAEPGASWGRAV</sequence>
<protein>
    <submittedName>
        <fullName evidence="1">Uncharacterized protein</fullName>
    </submittedName>
</protein>